<accession>A0A1H7KJF7</accession>
<gene>
    <name evidence="2" type="ORF">SAMN05661044_01374</name>
</gene>
<protein>
    <submittedName>
        <fullName evidence="2">Uncharacterized protein</fullName>
    </submittedName>
</protein>
<evidence type="ECO:0000313" key="2">
    <source>
        <dbReference type="EMBL" id="SEK86902.1"/>
    </source>
</evidence>
<keyword evidence="1" id="KW-0812">Transmembrane</keyword>
<keyword evidence="1" id="KW-0472">Membrane</keyword>
<evidence type="ECO:0000313" key="3">
    <source>
        <dbReference type="Proteomes" id="UP000199421"/>
    </source>
</evidence>
<dbReference type="EMBL" id="FOAF01000001">
    <property type="protein sequence ID" value="SEK86902.1"/>
    <property type="molecule type" value="Genomic_DNA"/>
</dbReference>
<feature type="transmembrane region" description="Helical" evidence="1">
    <location>
        <begin position="6"/>
        <end position="22"/>
    </location>
</feature>
<dbReference type="Proteomes" id="UP000199421">
    <property type="component" value="Unassembled WGS sequence"/>
</dbReference>
<organism evidence="2 3">
    <name type="scientific">Olivibacter domesticus</name>
    <name type="common">Pseudosphingobacterium domesticum</name>
    <dbReference type="NCBI Taxonomy" id="407022"/>
    <lineage>
        <taxon>Bacteria</taxon>
        <taxon>Pseudomonadati</taxon>
        <taxon>Bacteroidota</taxon>
        <taxon>Sphingobacteriia</taxon>
        <taxon>Sphingobacteriales</taxon>
        <taxon>Sphingobacteriaceae</taxon>
        <taxon>Olivibacter</taxon>
    </lineage>
</organism>
<proteinExistence type="predicted"/>
<keyword evidence="1" id="KW-1133">Transmembrane helix</keyword>
<keyword evidence="3" id="KW-1185">Reference proteome</keyword>
<dbReference type="AlphaFoldDB" id="A0A1H7KJF7"/>
<sequence>MLDLILKGILIALITAFLVWLAKKYFIGGKCTVIFEKEKGCSRSLGISEYVSPYDPIVNDPNNIDILYLTDNVICKCFHTIVLPLLPVVHLISVSIL</sequence>
<evidence type="ECO:0000256" key="1">
    <source>
        <dbReference type="SAM" id="Phobius"/>
    </source>
</evidence>
<name>A0A1H7KJF7_OLID1</name>
<reference evidence="3" key="1">
    <citation type="submission" date="2016-10" db="EMBL/GenBank/DDBJ databases">
        <authorList>
            <person name="Varghese N."/>
            <person name="Submissions S."/>
        </authorList>
    </citation>
    <scope>NUCLEOTIDE SEQUENCE [LARGE SCALE GENOMIC DNA]</scope>
    <source>
        <strain evidence="3">DSM 18733</strain>
    </source>
</reference>